<dbReference type="AlphaFoldDB" id="A0A5C8KFA0"/>
<organism evidence="1 2">
    <name type="scientific">Pontibacter qinzhouensis</name>
    <dbReference type="NCBI Taxonomy" id="2603253"/>
    <lineage>
        <taxon>Bacteria</taxon>
        <taxon>Pseudomonadati</taxon>
        <taxon>Bacteroidota</taxon>
        <taxon>Cytophagia</taxon>
        <taxon>Cytophagales</taxon>
        <taxon>Hymenobacteraceae</taxon>
        <taxon>Pontibacter</taxon>
    </lineage>
</organism>
<proteinExistence type="predicted"/>
<reference evidence="1 2" key="1">
    <citation type="submission" date="2019-08" db="EMBL/GenBank/DDBJ databases">
        <authorList>
            <person name="Shi S."/>
        </authorList>
    </citation>
    <scope>NUCLEOTIDE SEQUENCE [LARGE SCALE GENOMIC DNA]</scope>
    <source>
        <strain evidence="1 2">GY10130</strain>
    </source>
</reference>
<dbReference type="RefSeq" id="WP_147919937.1">
    <property type="nucleotide sequence ID" value="NZ_VRTY01000003.1"/>
</dbReference>
<dbReference type="OrthoDB" id="1494952at2"/>
<evidence type="ECO:0000313" key="1">
    <source>
        <dbReference type="EMBL" id="TXK52365.1"/>
    </source>
</evidence>
<comment type="caution">
    <text evidence="1">The sequence shown here is derived from an EMBL/GenBank/DDBJ whole genome shotgun (WGS) entry which is preliminary data.</text>
</comment>
<evidence type="ECO:0000313" key="2">
    <source>
        <dbReference type="Proteomes" id="UP000321926"/>
    </source>
</evidence>
<name>A0A5C8KFA0_9BACT</name>
<dbReference type="EMBL" id="VRTY01000003">
    <property type="protein sequence ID" value="TXK52365.1"/>
    <property type="molecule type" value="Genomic_DNA"/>
</dbReference>
<sequence>MELKEKAWVLNKQNFGEPWFVPDDAFYGETKGKAKKQAWDSIKDDGLKNFLGDEITYLNMPLVRCKEYDKYLVNGELKTLIRIEEDNRREERDERLEQLLISNPDAKAYIRKGGYYYCSGFCGYTERQADAGVYTIQEAVREVKGCSLRDHMDAILIDVEQHNKLILDKIKSLQSRLITTAIVD</sequence>
<gene>
    <name evidence="1" type="ORF">FVR03_01225</name>
</gene>
<accession>A0A5C8KFA0</accession>
<dbReference type="Proteomes" id="UP000321926">
    <property type="component" value="Unassembled WGS sequence"/>
</dbReference>
<keyword evidence="2" id="KW-1185">Reference proteome</keyword>
<protein>
    <submittedName>
        <fullName evidence="1">Uncharacterized protein</fullName>
    </submittedName>
</protein>